<dbReference type="Pfam" id="PF13432">
    <property type="entry name" value="TPR_16"/>
    <property type="match status" value="1"/>
</dbReference>
<comment type="similarity">
    <text evidence="3">Belongs to the peroxisomal targeting signal receptor family.</text>
</comment>
<dbReference type="InterPro" id="IPR019734">
    <property type="entry name" value="TPR_rpt"/>
</dbReference>
<keyword evidence="10" id="KW-1185">Reference proteome</keyword>
<evidence type="ECO:0000256" key="8">
    <source>
        <dbReference type="PROSITE-ProRule" id="PRU00339"/>
    </source>
</evidence>
<dbReference type="GeneID" id="14904103"/>
<dbReference type="SUPFAM" id="SSF48452">
    <property type="entry name" value="TPR-like"/>
    <property type="match status" value="1"/>
</dbReference>
<keyword evidence="7" id="KW-0576">Peroxisome</keyword>
<evidence type="ECO:0000313" key="10">
    <source>
        <dbReference type="Proteomes" id="UP000008983"/>
    </source>
</evidence>
<dbReference type="InParanoid" id="G0R3C4"/>
<dbReference type="OrthoDB" id="448245at2759"/>
<dbReference type="PROSITE" id="PS50293">
    <property type="entry name" value="TPR_REGION"/>
    <property type="match status" value="1"/>
</dbReference>
<dbReference type="Pfam" id="PF13414">
    <property type="entry name" value="TPR_11"/>
    <property type="match status" value="1"/>
</dbReference>
<accession>G0R3C4</accession>
<evidence type="ECO:0000256" key="1">
    <source>
        <dbReference type="ARBA" id="ARBA00004275"/>
    </source>
</evidence>
<feature type="repeat" description="TPR" evidence="8">
    <location>
        <begin position="529"/>
        <end position="562"/>
    </location>
</feature>
<dbReference type="eggNOG" id="KOG1125">
    <property type="taxonomic scope" value="Eukaryota"/>
</dbReference>
<dbReference type="STRING" id="857967.G0R3C4"/>
<keyword evidence="4" id="KW-0963">Cytoplasm</keyword>
<keyword evidence="6 8" id="KW-0802">TPR repeat</keyword>
<feature type="repeat" description="TPR" evidence="8">
    <location>
        <begin position="461"/>
        <end position="494"/>
    </location>
</feature>
<organism evidence="9 10">
    <name type="scientific">Ichthyophthirius multifiliis</name>
    <name type="common">White spot disease agent</name>
    <name type="synonym">Ich</name>
    <dbReference type="NCBI Taxonomy" id="5932"/>
    <lineage>
        <taxon>Eukaryota</taxon>
        <taxon>Sar</taxon>
        <taxon>Alveolata</taxon>
        <taxon>Ciliophora</taxon>
        <taxon>Intramacronucleata</taxon>
        <taxon>Oligohymenophorea</taxon>
        <taxon>Hymenostomatida</taxon>
        <taxon>Ophryoglenina</taxon>
        <taxon>Ichthyophthirius</taxon>
    </lineage>
</organism>
<dbReference type="PANTHER" id="PTHR10130">
    <property type="entry name" value="PEROXISOMAL TARGETING SIGNAL 1 RECEPTOR PEX5"/>
    <property type="match status" value="1"/>
</dbReference>
<dbReference type="AlphaFoldDB" id="G0R3C4"/>
<proteinExistence type="inferred from homology"/>
<comment type="subcellular location">
    <subcellularLocation>
        <location evidence="2">Cytoplasm</location>
    </subcellularLocation>
    <subcellularLocation>
        <location evidence="1">Peroxisome</location>
    </subcellularLocation>
</comment>
<dbReference type="GO" id="GO:0005778">
    <property type="term" value="C:peroxisomal membrane"/>
    <property type="evidence" value="ECO:0007669"/>
    <property type="project" value="TreeGrafter"/>
</dbReference>
<dbReference type="RefSeq" id="XP_004027388.1">
    <property type="nucleotide sequence ID" value="XM_004027339.1"/>
</dbReference>
<evidence type="ECO:0000256" key="4">
    <source>
        <dbReference type="ARBA" id="ARBA00022490"/>
    </source>
</evidence>
<evidence type="ECO:0000256" key="5">
    <source>
        <dbReference type="ARBA" id="ARBA00022737"/>
    </source>
</evidence>
<evidence type="ECO:0000313" key="9">
    <source>
        <dbReference type="EMBL" id="EGR28043.1"/>
    </source>
</evidence>
<name>G0R3C4_ICHMU</name>
<dbReference type="GO" id="GO:0005829">
    <property type="term" value="C:cytosol"/>
    <property type="evidence" value="ECO:0007669"/>
    <property type="project" value="TreeGrafter"/>
</dbReference>
<dbReference type="PANTHER" id="PTHR10130:SF0">
    <property type="entry name" value="GH08708P"/>
    <property type="match status" value="1"/>
</dbReference>
<protein>
    <submittedName>
        <fullName evidence="9">Uncharacterized protein</fullName>
    </submittedName>
</protein>
<dbReference type="GO" id="GO:0016560">
    <property type="term" value="P:protein import into peroxisome matrix, docking"/>
    <property type="evidence" value="ECO:0007669"/>
    <property type="project" value="TreeGrafter"/>
</dbReference>
<evidence type="ECO:0000256" key="3">
    <source>
        <dbReference type="ARBA" id="ARBA00005348"/>
    </source>
</evidence>
<dbReference type="PROSITE" id="PS50005">
    <property type="entry name" value="TPR"/>
    <property type="match status" value="3"/>
</dbReference>
<evidence type="ECO:0000256" key="6">
    <source>
        <dbReference type="ARBA" id="ARBA00022803"/>
    </source>
</evidence>
<keyword evidence="5" id="KW-0677">Repeat</keyword>
<dbReference type="OMA" id="VRAMYNM"/>
<dbReference type="GO" id="GO:0005052">
    <property type="term" value="F:peroxisome matrix targeting signal-1 binding"/>
    <property type="evidence" value="ECO:0007669"/>
    <property type="project" value="TreeGrafter"/>
</dbReference>
<dbReference type="InterPro" id="IPR024111">
    <property type="entry name" value="PEX5/PEX5L"/>
</dbReference>
<evidence type="ECO:0000256" key="7">
    <source>
        <dbReference type="ARBA" id="ARBA00023140"/>
    </source>
</evidence>
<dbReference type="Gene3D" id="1.25.40.10">
    <property type="entry name" value="Tetratricopeptide repeat domain"/>
    <property type="match status" value="1"/>
</dbReference>
<dbReference type="InterPro" id="IPR011990">
    <property type="entry name" value="TPR-like_helical_dom_sf"/>
</dbReference>
<dbReference type="Proteomes" id="UP000008983">
    <property type="component" value="Unassembled WGS sequence"/>
</dbReference>
<reference evidence="9 10" key="1">
    <citation type="submission" date="2011-07" db="EMBL/GenBank/DDBJ databases">
        <authorList>
            <person name="Coyne R."/>
            <person name="Brami D."/>
            <person name="Johnson J."/>
            <person name="Hostetler J."/>
            <person name="Hannick L."/>
            <person name="Clark T."/>
            <person name="Cassidy-Hanley D."/>
            <person name="Inman J."/>
        </authorList>
    </citation>
    <scope>NUCLEOTIDE SEQUENCE [LARGE SCALE GENOMIC DNA]</scope>
    <source>
        <strain evidence="9 10">G5</strain>
    </source>
</reference>
<sequence length="640" mass="75168">MAMRDIFTGGACNVNGDSSIEKLQGFMIGDQNGELVQNALLERQRMQIMEDQFQKLQTDFSSQHTLEQSYLQEQQRAEIHEQMMNAEFEHQKNLEMQHRMQIQQNYEQQMINQQQQYEAEQFARQMIMEQQYQKTEKQQEQSLNEDQIVKDNANQMFVKMAADDSPRFKNSKFLSFLNQLRTGELKIQGDQLIQGVPDQKPQDLDKLFENAWGQANQEEQKYQQENKLPDLDEFWAQKINEYEKEREDEDQFTKRLEQEYQDVLKYMNEQGNYDQISDAWQKASDLQEQQLYKDASDHYQFQANNQYLDHVNPMHLALEFMANGKPFDAILALEAHIQKSDKNQNNSNAWRIMGRLHQENDNDQKAVACLLNALKTDNNNPDVFLALGVSCTNILDEVKAMNFLKQWYIISPLQQDLPISDNIIPQKNKEYDDYTIEEIKAMNFNMLQAFEKASAMHPENADLHVSLAVLQYIARNYELSVLSFKNVLQIDPNNYSLWNKLGATLAQLGRADEAIEAYHRALELKPNYVRVWVNLGIAHAYKGDYVEAARLYLNALSFNPEAKHLWSYLQTCFMCMQRFDLVGKIQNNNPLEFQDEFEILKLEELPMPEVDYAYSNSKYLLMDQQAQNWAGEFQQEFEQN</sequence>
<dbReference type="SMART" id="SM00028">
    <property type="entry name" value="TPR"/>
    <property type="match status" value="4"/>
</dbReference>
<gene>
    <name evidence="9" type="ORF">IMG5_184450</name>
</gene>
<feature type="repeat" description="TPR" evidence="8">
    <location>
        <begin position="495"/>
        <end position="528"/>
    </location>
</feature>
<dbReference type="EMBL" id="GL984297">
    <property type="protein sequence ID" value="EGR28043.1"/>
    <property type="molecule type" value="Genomic_DNA"/>
</dbReference>
<evidence type="ECO:0000256" key="2">
    <source>
        <dbReference type="ARBA" id="ARBA00004496"/>
    </source>
</evidence>